<comment type="caution">
    <text evidence="4">The sequence shown here is derived from an EMBL/GenBank/DDBJ whole genome shotgun (WGS) entry which is preliminary data.</text>
</comment>
<evidence type="ECO:0000256" key="1">
    <source>
        <dbReference type="ARBA" id="ARBA00006484"/>
    </source>
</evidence>
<evidence type="ECO:0000256" key="3">
    <source>
        <dbReference type="ARBA" id="ARBA00023002"/>
    </source>
</evidence>
<dbReference type="SUPFAM" id="SSF51735">
    <property type="entry name" value="NAD(P)-binding Rossmann-fold domains"/>
    <property type="match status" value="1"/>
</dbReference>
<dbReference type="InterPro" id="IPR036291">
    <property type="entry name" value="NAD(P)-bd_dom_sf"/>
</dbReference>
<dbReference type="PANTHER" id="PTHR43639:SF1">
    <property type="entry name" value="SHORT-CHAIN DEHYDROGENASE_REDUCTASE FAMILY PROTEIN"/>
    <property type="match status" value="1"/>
</dbReference>
<dbReference type="InterPro" id="IPR002347">
    <property type="entry name" value="SDR_fam"/>
</dbReference>
<gene>
    <name evidence="4" type="ORF">N0V84_012699</name>
</gene>
<evidence type="ECO:0000313" key="5">
    <source>
        <dbReference type="Proteomes" id="UP001140502"/>
    </source>
</evidence>
<proteinExistence type="inferred from homology"/>
<dbReference type="Gene3D" id="3.40.50.720">
    <property type="entry name" value="NAD(P)-binding Rossmann-like Domain"/>
    <property type="match status" value="1"/>
</dbReference>
<dbReference type="Proteomes" id="UP001140502">
    <property type="component" value="Unassembled WGS sequence"/>
</dbReference>
<keyword evidence="5" id="KW-1185">Reference proteome</keyword>
<sequence>MGTLVAEQPALQQNTNTLSAKVAIVTGSSRGIGAAIAIELSRRGAKVVLNYPDPTLRDEAEAVGKSIATESIAVEADLSTTDGPAKLIADAVARFGTVDILVNNAGRVLMAPLADATLEQWQQSMDTNARGVFLTTQAVLPHLTPRGAGTGARIINIISAAARDPEPHQTVYGATKAAIDSMTKCWAVELPPKYGCTVNSVAPGPILTEGSKVTMSGMEDVLKTMFDAKTPVPGAWGMPEDVSWAVAFLAEERSGWINGQSLNISGGMVRW</sequence>
<dbReference type="FunFam" id="3.40.50.720:FF:000084">
    <property type="entry name" value="Short-chain dehydrogenase reductase"/>
    <property type="match status" value="1"/>
</dbReference>
<keyword evidence="3" id="KW-0560">Oxidoreductase</keyword>
<evidence type="ECO:0000256" key="2">
    <source>
        <dbReference type="ARBA" id="ARBA00022857"/>
    </source>
</evidence>
<accession>A0A9W8T9Q2</accession>
<dbReference type="PRINTS" id="PR00080">
    <property type="entry name" value="SDRFAMILY"/>
</dbReference>
<reference evidence="4" key="1">
    <citation type="submission" date="2022-10" db="EMBL/GenBank/DDBJ databases">
        <title>Tapping the CABI collections for fungal endophytes: first genome assemblies for Collariella, Neodidymelliopsis, Ascochyta clinopodiicola, Didymella pomorum, Didymosphaeria variabile, Neocosmospora piperis and Neocucurbitaria cava.</title>
        <authorList>
            <person name="Hill R."/>
        </authorList>
    </citation>
    <scope>NUCLEOTIDE SEQUENCE</scope>
    <source>
        <strain evidence="4">IMI 366586</strain>
    </source>
</reference>
<dbReference type="CDD" id="cd05233">
    <property type="entry name" value="SDR_c"/>
    <property type="match status" value="1"/>
</dbReference>
<dbReference type="OrthoDB" id="47007at2759"/>
<protein>
    <submittedName>
        <fullName evidence="4">Uncharacterized protein</fullName>
    </submittedName>
</protein>
<organism evidence="4 5">
    <name type="scientific">Fusarium piperis</name>
    <dbReference type="NCBI Taxonomy" id="1435070"/>
    <lineage>
        <taxon>Eukaryota</taxon>
        <taxon>Fungi</taxon>
        <taxon>Dikarya</taxon>
        <taxon>Ascomycota</taxon>
        <taxon>Pezizomycotina</taxon>
        <taxon>Sordariomycetes</taxon>
        <taxon>Hypocreomycetidae</taxon>
        <taxon>Hypocreales</taxon>
        <taxon>Nectriaceae</taxon>
        <taxon>Fusarium</taxon>
        <taxon>Fusarium solani species complex</taxon>
    </lineage>
</organism>
<dbReference type="EMBL" id="JAPEUR010000742">
    <property type="protein sequence ID" value="KAJ4307486.1"/>
    <property type="molecule type" value="Genomic_DNA"/>
</dbReference>
<dbReference type="Pfam" id="PF13561">
    <property type="entry name" value="adh_short_C2"/>
    <property type="match status" value="1"/>
</dbReference>
<evidence type="ECO:0000313" key="4">
    <source>
        <dbReference type="EMBL" id="KAJ4307486.1"/>
    </source>
</evidence>
<comment type="similarity">
    <text evidence="1">Belongs to the short-chain dehydrogenases/reductases (SDR) family.</text>
</comment>
<dbReference type="AlphaFoldDB" id="A0A9W8T9Q2"/>
<dbReference type="PANTHER" id="PTHR43639">
    <property type="entry name" value="OXIDOREDUCTASE, SHORT-CHAIN DEHYDROGENASE/REDUCTASE FAMILY (AFU_ORTHOLOGUE AFUA_5G02870)"/>
    <property type="match status" value="1"/>
</dbReference>
<name>A0A9W8T9Q2_9HYPO</name>
<keyword evidence="2" id="KW-0521">NADP</keyword>
<dbReference type="PRINTS" id="PR00081">
    <property type="entry name" value="GDHRDH"/>
</dbReference>
<dbReference type="PROSITE" id="PS00061">
    <property type="entry name" value="ADH_SHORT"/>
    <property type="match status" value="1"/>
</dbReference>
<dbReference type="GO" id="GO:0016491">
    <property type="term" value="F:oxidoreductase activity"/>
    <property type="evidence" value="ECO:0007669"/>
    <property type="project" value="UniProtKB-KW"/>
</dbReference>
<dbReference type="InterPro" id="IPR020904">
    <property type="entry name" value="Sc_DH/Rdtase_CS"/>
</dbReference>